<evidence type="ECO:0000259" key="11">
    <source>
        <dbReference type="PROSITE" id="PS50105"/>
    </source>
</evidence>
<evidence type="ECO:0000259" key="9">
    <source>
        <dbReference type="PROSITE" id="PS50003"/>
    </source>
</evidence>
<proteinExistence type="inferred from homology"/>
<dbReference type="SMART" id="SM00454">
    <property type="entry name" value="SAM"/>
    <property type="match status" value="1"/>
</dbReference>
<dbReference type="InterPro" id="IPR001849">
    <property type="entry name" value="PH_domain"/>
</dbReference>
<dbReference type="PROSITE" id="PS00108">
    <property type="entry name" value="PROTEIN_KINASE_ST"/>
    <property type="match status" value="1"/>
</dbReference>
<dbReference type="SUPFAM" id="SSF50729">
    <property type="entry name" value="PH domain-like"/>
    <property type="match status" value="1"/>
</dbReference>
<dbReference type="AlphaFoldDB" id="A0AAV2YEI4"/>
<dbReference type="PANTHER" id="PTHR46485:SF5">
    <property type="entry name" value="CENTER DIVIDER, ISOFORM A"/>
    <property type="match status" value="1"/>
</dbReference>
<dbReference type="Proteomes" id="UP001146120">
    <property type="component" value="Unassembled WGS sequence"/>
</dbReference>
<dbReference type="Pfam" id="PF07714">
    <property type="entry name" value="PK_Tyr_Ser-Thr"/>
    <property type="match status" value="1"/>
</dbReference>
<organism evidence="12 13">
    <name type="scientific">Lagenidium giganteum</name>
    <dbReference type="NCBI Taxonomy" id="4803"/>
    <lineage>
        <taxon>Eukaryota</taxon>
        <taxon>Sar</taxon>
        <taxon>Stramenopiles</taxon>
        <taxon>Oomycota</taxon>
        <taxon>Peronosporomycetes</taxon>
        <taxon>Pythiales</taxon>
        <taxon>Pythiaceae</taxon>
    </lineage>
</organism>
<evidence type="ECO:0000256" key="1">
    <source>
        <dbReference type="ARBA" id="ARBA00005843"/>
    </source>
</evidence>
<dbReference type="PROSITE" id="PS50011">
    <property type="entry name" value="PROTEIN_KINASE_DOM"/>
    <property type="match status" value="1"/>
</dbReference>
<reference evidence="12" key="1">
    <citation type="submission" date="2022-11" db="EMBL/GenBank/DDBJ databases">
        <authorList>
            <person name="Morgan W.R."/>
            <person name="Tartar A."/>
        </authorList>
    </citation>
    <scope>NUCLEOTIDE SEQUENCE</scope>
    <source>
        <strain evidence="12">ARSEF 373</strain>
    </source>
</reference>
<protein>
    <recommendedName>
        <fullName evidence="14">TKL/LISK/LISK-DD1 protein kinase</fullName>
    </recommendedName>
</protein>
<dbReference type="GO" id="GO:0005524">
    <property type="term" value="F:ATP binding"/>
    <property type="evidence" value="ECO:0007669"/>
    <property type="project" value="UniProtKB-UniRule"/>
</dbReference>
<dbReference type="GO" id="GO:0004674">
    <property type="term" value="F:protein serine/threonine kinase activity"/>
    <property type="evidence" value="ECO:0007669"/>
    <property type="project" value="UniProtKB-KW"/>
</dbReference>
<dbReference type="PRINTS" id="PR00109">
    <property type="entry name" value="TYRKINASE"/>
</dbReference>
<dbReference type="InterPro" id="IPR000719">
    <property type="entry name" value="Prot_kinase_dom"/>
</dbReference>
<evidence type="ECO:0000256" key="4">
    <source>
        <dbReference type="ARBA" id="ARBA00022741"/>
    </source>
</evidence>
<dbReference type="SMART" id="SM00220">
    <property type="entry name" value="S_TKc"/>
    <property type="match status" value="1"/>
</dbReference>
<feature type="compositionally biased region" description="Polar residues" evidence="8">
    <location>
        <begin position="598"/>
        <end position="607"/>
    </location>
</feature>
<feature type="region of interest" description="Disordered" evidence="8">
    <location>
        <begin position="582"/>
        <end position="613"/>
    </location>
</feature>
<evidence type="ECO:0000313" key="13">
    <source>
        <dbReference type="Proteomes" id="UP001146120"/>
    </source>
</evidence>
<dbReference type="PROSITE" id="PS50003">
    <property type="entry name" value="PH_DOMAIN"/>
    <property type="match status" value="1"/>
</dbReference>
<keyword evidence="3" id="KW-0808">Transferase</keyword>
<dbReference type="InterPro" id="IPR017441">
    <property type="entry name" value="Protein_kinase_ATP_BS"/>
</dbReference>
<dbReference type="Gene3D" id="2.30.29.30">
    <property type="entry name" value="Pleckstrin-homology domain (PH domain)/Phosphotyrosine-binding domain (PTB)"/>
    <property type="match status" value="1"/>
</dbReference>
<accession>A0AAV2YEI4</accession>
<comment type="similarity">
    <text evidence="1">Belongs to the protein kinase superfamily. TKL Ser/Thr protein kinase family.</text>
</comment>
<name>A0AAV2YEI4_9STRA</name>
<dbReference type="Gene3D" id="1.10.150.50">
    <property type="entry name" value="Transcription Factor, Ets-1"/>
    <property type="match status" value="1"/>
</dbReference>
<keyword evidence="4 7" id="KW-0547">Nucleotide-binding</keyword>
<feature type="binding site" evidence="7">
    <location>
        <position position="60"/>
    </location>
    <ligand>
        <name>ATP</name>
        <dbReference type="ChEBI" id="CHEBI:30616"/>
    </ligand>
</feature>
<feature type="domain" description="PH" evidence="9">
    <location>
        <begin position="435"/>
        <end position="536"/>
    </location>
</feature>
<feature type="domain" description="SAM" evidence="11">
    <location>
        <begin position="615"/>
        <end position="681"/>
    </location>
</feature>
<evidence type="ECO:0000256" key="6">
    <source>
        <dbReference type="ARBA" id="ARBA00022840"/>
    </source>
</evidence>
<dbReference type="EMBL" id="DAKRPA010000402">
    <property type="protein sequence ID" value="DAZ92670.1"/>
    <property type="molecule type" value="Genomic_DNA"/>
</dbReference>
<dbReference type="InterPro" id="IPR011993">
    <property type="entry name" value="PH-like_dom_sf"/>
</dbReference>
<keyword evidence="5" id="KW-0418">Kinase</keyword>
<feature type="compositionally biased region" description="Acidic residues" evidence="8">
    <location>
        <begin position="329"/>
        <end position="347"/>
    </location>
</feature>
<dbReference type="PROSITE" id="PS50105">
    <property type="entry name" value="SAM_DOMAIN"/>
    <property type="match status" value="1"/>
</dbReference>
<keyword evidence="2" id="KW-0723">Serine/threonine-protein kinase</keyword>
<dbReference type="GO" id="GO:0005737">
    <property type="term" value="C:cytoplasm"/>
    <property type="evidence" value="ECO:0007669"/>
    <property type="project" value="UniProtKB-ARBA"/>
</dbReference>
<dbReference type="InterPro" id="IPR011009">
    <property type="entry name" value="Kinase-like_dom_sf"/>
</dbReference>
<dbReference type="PROSITE" id="PS00107">
    <property type="entry name" value="PROTEIN_KINASE_ATP"/>
    <property type="match status" value="1"/>
</dbReference>
<feature type="region of interest" description="Disordered" evidence="8">
    <location>
        <begin position="329"/>
        <end position="359"/>
    </location>
</feature>
<evidence type="ECO:0000256" key="8">
    <source>
        <dbReference type="SAM" id="MobiDB-lite"/>
    </source>
</evidence>
<sequence length="681" mass="76572">MSLKSMSTNQRGMLGPETDDNAEARFVIDPSAIKVGKEIGKGAFSVVFSGEYNKRLVAVKCQPKDDNGEIPPYVLKEIAILQKLQHPNVLDFIGAADNQRAKQVWILSEQVHNGDLDALLKSIRKESIPHIGWSRMVQIALDIATGIEFLQSHGIIHRDIKSSNILLGDRFRAKLCDFGFATEISWLLEKDEVTGKTRRKSYCGTDAYMAPEMFLDEDYDESADVFSYGVVLMEMICCRPGNADGFLMRLPQHKFRILNEEFRDALPDSCPPALARLAEECVAFEPSDRPKCSEVVRRLAEILQQKQTSDELVELKPYTPTVIECEPQIEDDNDCECDGDYTDDDDTSSSSAMSEREDEVDALDDLLATEVDSLETAFPQPASSGTEEVEYDEEEEEDTNFAEEDQRSYSFDEETEPVSTCSKGEQQRPEASIHPPYHTGIILKRNRRGNRAWSEKWFILDRGFLHYTDAAGQQNGDLLPTISTLNLRECRLWKTMEMPELCFHVVNSHWKIKRELQALSKEDLDVWTTMLNQGIDYANSLPKSASSHSIISSAPTTTNNDATPPLSFLSAKQIRRMSNASANILSSSKSKSEESSLRQPESTTSSYCEVPSPVDEEDEVRSWLKGIGLERYSSTLKDKGFASLDFIRETGIEKEDLNFLGIKDPAARKALTTAARLLRNE</sequence>
<gene>
    <name evidence="12" type="ORF">N0F65_000440</name>
</gene>
<dbReference type="PANTHER" id="PTHR46485">
    <property type="entry name" value="LIM DOMAIN KINASE 1"/>
    <property type="match status" value="1"/>
</dbReference>
<keyword evidence="6 7" id="KW-0067">ATP-binding</keyword>
<dbReference type="InterPro" id="IPR001245">
    <property type="entry name" value="Ser-Thr/Tyr_kinase_cat_dom"/>
</dbReference>
<keyword evidence="13" id="KW-1185">Reference proteome</keyword>
<evidence type="ECO:0000259" key="10">
    <source>
        <dbReference type="PROSITE" id="PS50011"/>
    </source>
</evidence>
<dbReference type="SUPFAM" id="SSF47769">
    <property type="entry name" value="SAM/Pointed domain"/>
    <property type="match status" value="1"/>
</dbReference>
<dbReference type="Pfam" id="PF00169">
    <property type="entry name" value="PH"/>
    <property type="match status" value="1"/>
</dbReference>
<evidence type="ECO:0000256" key="2">
    <source>
        <dbReference type="ARBA" id="ARBA00022527"/>
    </source>
</evidence>
<evidence type="ECO:0008006" key="14">
    <source>
        <dbReference type="Google" id="ProtNLM"/>
    </source>
</evidence>
<dbReference type="InterPro" id="IPR008271">
    <property type="entry name" value="Ser/Thr_kinase_AS"/>
</dbReference>
<feature type="region of interest" description="Disordered" evidence="8">
    <location>
        <begin position="374"/>
        <end position="437"/>
    </location>
</feature>
<dbReference type="InterPro" id="IPR050940">
    <property type="entry name" value="Actin_reg-Ser/Thr_kinase"/>
</dbReference>
<dbReference type="SUPFAM" id="SSF56112">
    <property type="entry name" value="Protein kinase-like (PK-like)"/>
    <property type="match status" value="1"/>
</dbReference>
<dbReference type="Gene3D" id="3.30.200.20">
    <property type="entry name" value="Phosphorylase Kinase, domain 1"/>
    <property type="match status" value="1"/>
</dbReference>
<dbReference type="InterPro" id="IPR013761">
    <property type="entry name" value="SAM/pointed_sf"/>
</dbReference>
<dbReference type="Pfam" id="PF07647">
    <property type="entry name" value="SAM_2"/>
    <property type="match status" value="1"/>
</dbReference>
<dbReference type="CDD" id="cd13999">
    <property type="entry name" value="STKc_MAP3K-like"/>
    <property type="match status" value="1"/>
</dbReference>
<comment type="caution">
    <text evidence="12">The sequence shown here is derived from an EMBL/GenBank/DDBJ whole genome shotgun (WGS) entry which is preliminary data.</text>
</comment>
<evidence type="ECO:0000256" key="7">
    <source>
        <dbReference type="PROSITE-ProRule" id="PRU10141"/>
    </source>
</evidence>
<reference evidence="12" key="2">
    <citation type="journal article" date="2023" name="Microbiol Resour">
        <title>Decontamination and Annotation of the Draft Genome Sequence of the Oomycete Lagenidium giganteum ARSEF 373.</title>
        <authorList>
            <person name="Morgan W.R."/>
            <person name="Tartar A."/>
        </authorList>
    </citation>
    <scope>NUCLEOTIDE SEQUENCE</scope>
    <source>
        <strain evidence="12">ARSEF 373</strain>
    </source>
</reference>
<feature type="domain" description="Protein kinase" evidence="10">
    <location>
        <begin position="33"/>
        <end position="303"/>
    </location>
</feature>
<evidence type="ECO:0000313" key="12">
    <source>
        <dbReference type="EMBL" id="DAZ92670.1"/>
    </source>
</evidence>
<feature type="compositionally biased region" description="Acidic residues" evidence="8">
    <location>
        <begin position="387"/>
        <end position="403"/>
    </location>
</feature>
<evidence type="ECO:0000256" key="5">
    <source>
        <dbReference type="ARBA" id="ARBA00022777"/>
    </source>
</evidence>
<evidence type="ECO:0000256" key="3">
    <source>
        <dbReference type="ARBA" id="ARBA00022679"/>
    </source>
</evidence>
<dbReference type="Gene3D" id="1.10.510.10">
    <property type="entry name" value="Transferase(Phosphotransferase) domain 1"/>
    <property type="match status" value="1"/>
</dbReference>
<dbReference type="SMART" id="SM00233">
    <property type="entry name" value="PH"/>
    <property type="match status" value="1"/>
</dbReference>
<dbReference type="InterPro" id="IPR001660">
    <property type="entry name" value="SAM"/>
</dbReference>